<dbReference type="PANTHER" id="PTHR38471:SF2">
    <property type="entry name" value="FOUR HELIX BUNDLE PROTEIN"/>
    <property type="match status" value="1"/>
</dbReference>
<dbReference type="InterPro" id="IPR036583">
    <property type="entry name" value="23S_rRNA_IVS_sf"/>
</dbReference>
<gene>
    <name evidence="1" type="ORF">A2625_04080</name>
</gene>
<evidence type="ECO:0000313" key="1">
    <source>
        <dbReference type="EMBL" id="OGB89327.1"/>
    </source>
</evidence>
<accession>A0A1F4Q0C0</accession>
<proteinExistence type="predicted"/>
<dbReference type="AlphaFoldDB" id="A0A1F4Q0C0"/>
<dbReference type="EMBL" id="METM01000027">
    <property type="protein sequence ID" value="OGB89327.1"/>
    <property type="molecule type" value="Genomic_DNA"/>
</dbReference>
<dbReference type="Proteomes" id="UP000178724">
    <property type="component" value="Unassembled WGS sequence"/>
</dbReference>
<dbReference type="NCBIfam" id="TIGR02436">
    <property type="entry name" value="four helix bundle protein"/>
    <property type="match status" value="1"/>
</dbReference>
<dbReference type="SUPFAM" id="SSF158446">
    <property type="entry name" value="IVS-encoded protein-like"/>
    <property type="match status" value="1"/>
</dbReference>
<protein>
    <submittedName>
        <fullName evidence="1">Four helix bundle protein</fullName>
    </submittedName>
</protein>
<organism evidence="1 2">
    <name type="scientific">candidate division WOR-1 bacterium RIFCSPHIGHO2_01_FULL_53_15</name>
    <dbReference type="NCBI Taxonomy" id="1802564"/>
    <lineage>
        <taxon>Bacteria</taxon>
        <taxon>Bacillati</taxon>
        <taxon>Saganbacteria</taxon>
    </lineage>
</organism>
<evidence type="ECO:0000313" key="2">
    <source>
        <dbReference type="Proteomes" id="UP000178724"/>
    </source>
</evidence>
<sequence length="132" mass="15400">MLNTKQDQNTNDQKTKRRYDLEERTMLFARETNAFVRRLPKDVTVSENGRQLVRSAGSVAANYIEANEALSKKDFIMRIKICRKEAKESRLWLNLLQPPIQEMTYKDRLLDEATQLMKIFGAILTKTGNTKF</sequence>
<dbReference type="InterPro" id="IPR012657">
    <property type="entry name" value="23S_rRNA-intervening_sequence"/>
</dbReference>
<comment type="caution">
    <text evidence="1">The sequence shown here is derived from an EMBL/GenBank/DDBJ whole genome shotgun (WGS) entry which is preliminary data.</text>
</comment>
<reference evidence="1 2" key="1">
    <citation type="journal article" date="2016" name="Nat. Commun.">
        <title>Thousands of microbial genomes shed light on interconnected biogeochemical processes in an aquifer system.</title>
        <authorList>
            <person name="Anantharaman K."/>
            <person name="Brown C.T."/>
            <person name="Hug L.A."/>
            <person name="Sharon I."/>
            <person name="Castelle C.J."/>
            <person name="Probst A.J."/>
            <person name="Thomas B.C."/>
            <person name="Singh A."/>
            <person name="Wilkins M.J."/>
            <person name="Karaoz U."/>
            <person name="Brodie E.L."/>
            <person name="Williams K.H."/>
            <person name="Hubbard S.S."/>
            <person name="Banfield J.F."/>
        </authorList>
    </citation>
    <scope>NUCLEOTIDE SEQUENCE [LARGE SCALE GENOMIC DNA]</scope>
</reference>
<name>A0A1F4Q0C0_UNCSA</name>
<dbReference type="Pfam" id="PF05635">
    <property type="entry name" value="23S_rRNA_IVP"/>
    <property type="match status" value="1"/>
</dbReference>
<dbReference type="PANTHER" id="PTHR38471">
    <property type="entry name" value="FOUR HELIX BUNDLE PROTEIN"/>
    <property type="match status" value="1"/>
</dbReference>
<dbReference type="Gene3D" id="1.20.1440.60">
    <property type="entry name" value="23S rRNA-intervening sequence"/>
    <property type="match status" value="1"/>
</dbReference>